<feature type="transmembrane region" description="Helical" evidence="1">
    <location>
        <begin position="18"/>
        <end position="37"/>
    </location>
</feature>
<evidence type="ECO:0000313" key="3">
    <source>
        <dbReference type="Proteomes" id="UP001589836"/>
    </source>
</evidence>
<organism evidence="2 3">
    <name type="scientific">Pontibacillus salicampi</name>
    <dbReference type="NCBI Taxonomy" id="1449801"/>
    <lineage>
        <taxon>Bacteria</taxon>
        <taxon>Bacillati</taxon>
        <taxon>Bacillota</taxon>
        <taxon>Bacilli</taxon>
        <taxon>Bacillales</taxon>
        <taxon>Bacillaceae</taxon>
        <taxon>Pontibacillus</taxon>
    </lineage>
</organism>
<sequence>MRSTQILIKRLINHRRGLAIAAALLISLSIVILVPILGGGKEQVKATWIWDVEQIKENPDDVITFAKKENVNRIYVHVSIKDFSSDMYRSFIKKANEEDMEVFALGGDPTWALKKNRDSVSQFVSQVKNYNQVVTDSEQFAGIHFDIEPYLLPEWGKNQSKVIEQWMFNLADVVNQAKQNGDLLVSGDFPFWIHKLDTPGKSEKLSNWILDTLDSITIMAYRDYVEGNNGIKSIVTPLVEDAAQQGKTVVVGVNVIDTSEGTHTTFYGNKPGSLEEELEKLNHHFGEHNGYAGIAIHDYKHWKTHN</sequence>
<gene>
    <name evidence="2" type="ORF">ACFFGV_16270</name>
</gene>
<keyword evidence="3" id="KW-1185">Reference proteome</keyword>
<protein>
    <recommendedName>
        <fullName evidence="4">Amidase</fullName>
    </recommendedName>
</protein>
<name>A0ABV6LS45_9BACI</name>
<accession>A0ABV6LS45</accession>
<dbReference type="RefSeq" id="WP_377350005.1">
    <property type="nucleotide sequence ID" value="NZ_JBHLTP010000013.1"/>
</dbReference>
<evidence type="ECO:0008006" key="4">
    <source>
        <dbReference type="Google" id="ProtNLM"/>
    </source>
</evidence>
<evidence type="ECO:0000313" key="2">
    <source>
        <dbReference type="EMBL" id="MFC0525137.1"/>
    </source>
</evidence>
<evidence type="ECO:0000256" key="1">
    <source>
        <dbReference type="SAM" id="Phobius"/>
    </source>
</evidence>
<proteinExistence type="predicted"/>
<keyword evidence="1" id="KW-0812">Transmembrane</keyword>
<keyword evidence="1" id="KW-1133">Transmembrane helix</keyword>
<reference evidence="2 3" key="1">
    <citation type="submission" date="2024-09" db="EMBL/GenBank/DDBJ databases">
        <authorList>
            <person name="Sun Q."/>
            <person name="Mori K."/>
        </authorList>
    </citation>
    <scope>NUCLEOTIDE SEQUENCE [LARGE SCALE GENOMIC DNA]</scope>
    <source>
        <strain evidence="2 3">NCAIM B.02529</strain>
    </source>
</reference>
<dbReference type="Proteomes" id="UP001589836">
    <property type="component" value="Unassembled WGS sequence"/>
</dbReference>
<comment type="caution">
    <text evidence="2">The sequence shown here is derived from an EMBL/GenBank/DDBJ whole genome shotgun (WGS) entry which is preliminary data.</text>
</comment>
<dbReference type="EMBL" id="JBHLTP010000013">
    <property type="protein sequence ID" value="MFC0525137.1"/>
    <property type="molecule type" value="Genomic_DNA"/>
</dbReference>
<keyword evidence="1" id="KW-0472">Membrane</keyword>